<keyword evidence="3" id="KW-1185">Reference proteome</keyword>
<organism evidence="2 3">
    <name type="scientific">Varunaivibrio sulfuroxidans</name>
    <dbReference type="NCBI Taxonomy" id="1773489"/>
    <lineage>
        <taxon>Bacteria</taxon>
        <taxon>Pseudomonadati</taxon>
        <taxon>Pseudomonadota</taxon>
        <taxon>Alphaproteobacteria</taxon>
        <taxon>Rhodospirillales</taxon>
        <taxon>Magnetovibrionaceae</taxon>
        <taxon>Varunaivibrio</taxon>
    </lineage>
</organism>
<dbReference type="RefSeq" id="WP_207893074.1">
    <property type="nucleotide sequence ID" value="NZ_CP119676.1"/>
</dbReference>
<dbReference type="Pfam" id="PF04964">
    <property type="entry name" value="Flp_Fap"/>
    <property type="match status" value="1"/>
</dbReference>
<keyword evidence="1" id="KW-0472">Membrane</keyword>
<name>A0A4R3JIZ9_9PROT</name>
<keyword evidence="1" id="KW-1133">Transmembrane helix</keyword>
<comment type="caution">
    <text evidence="2">The sequence shown here is derived from an EMBL/GenBank/DDBJ whole genome shotgun (WGS) entry which is preliminary data.</text>
</comment>
<gene>
    <name evidence="2" type="ORF">EDD55_101139</name>
</gene>
<dbReference type="AlphaFoldDB" id="A0A4R3JIZ9"/>
<dbReference type="EMBL" id="SLZW01000001">
    <property type="protein sequence ID" value="TCS64810.1"/>
    <property type="molecule type" value="Genomic_DNA"/>
</dbReference>
<evidence type="ECO:0000313" key="2">
    <source>
        <dbReference type="EMBL" id="TCS64810.1"/>
    </source>
</evidence>
<accession>A0A4R3JIZ9</accession>
<sequence length="76" mass="8186">MIKTMLRVVHKPQKHRYRSPPSRLCHIFGAAIDDERGSVSVEYALIAVIISLVVIAGLSGIGTALKTFFSDAAGGF</sequence>
<evidence type="ECO:0000256" key="1">
    <source>
        <dbReference type="SAM" id="Phobius"/>
    </source>
</evidence>
<dbReference type="Proteomes" id="UP000295304">
    <property type="component" value="Unassembled WGS sequence"/>
</dbReference>
<feature type="transmembrane region" description="Helical" evidence="1">
    <location>
        <begin position="43"/>
        <end position="65"/>
    </location>
</feature>
<keyword evidence="1" id="KW-0812">Transmembrane</keyword>
<dbReference type="InterPro" id="IPR007047">
    <property type="entry name" value="Flp_Fap"/>
</dbReference>
<protein>
    <submittedName>
        <fullName evidence="2">Flp pilus assembly pilin Flp</fullName>
    </submittedName>
</protein>
<reference evidence="2 3" key="1">
    <citation type="submission" date="2019-03" db="EMBL/GenBank/DDBJ databases">
        <title>Genomic Encyclopedia of Type Strains, Phase IV (KMG-IV): sequencing the most valuable type-strain genomes for metagenomic binning, comparative biology and taxonomic classification.</title>
        <authorList>
            <person name="Goeker M."/>
        </authorList>
    </citation>
    <scope>NUCLEOTIDE SEQUENCE [LARGE SCALE GENOMIC DNA]</scope>
    <source>
        <strain evidence="2 3">DSM 101688</strain>
    </source>
</reference>
<evidence type="ECO:0000313" key="3">
    <source>
        <dbReference type="Proteomes" id="UP000295304"/>
    </source>
</evidence>
<proteinExistence type="predicted"/>